<comment type="function">
    <text evidence="4">Catalyzes the transfer of a formyl group from 10-formyltetrahydrofolate to 5-phospho-ribosyl-glycinamide (GAR), producing 5-phospho-ribosyl-N-formylglycinamide (FGAR) and tetrahydrofolate.</text>
</comment>
<comment type="caution">
    <text evidence="6">The sequence shown here is derived from an EMBL/GenBank/DDBJ whole genome shotgun (WGS) entry which is preliminary data.</text>
</comment>
<dbReference type="Pfam" id="PF00551">
    <property type="entry name" value="Formyl_trans_N"/>
    <property type="match status" value="1"/>
</dbReference>
<proteinExistence type="inferred from homology"/>
<dbReference type="GO" id="GO:0004644">
    <property type="term" value="F:phosphoribosylglycinamide formyltransferase activity"/>
    <property type="evidence" value="ECO:0007669"/>
    <property type="project" value="UniProtKB-UniRule"/>
</dbReference>
<dbReference type="CDD" id="cd08645">
    <property type="entry name" value="FMT_core_GART"/>
    <property type="match status" value="1"/>
</dbReference>
<dbReference type="NCBIfam" id="TIGR00639">
    <property type="entry name" value="PurN"/>
    <property type="match status" value="1"/>
</dbReference>
<dbReference type="PANTHER" id="PTHR43369:SF2">
    <property type="entry name" value="PHOSPHORIBOSYLGLYCINAMIDE FORMYLTRANSFERASE"/>
    <property type="match status" value="1"/>
</dbReference>
<dbReference type="AlphaFoldDB" id="A0A8E1QYV6"/>
<name>A0A8E1QYV6_9BACT</name>
<comment type="caution">
    <text evidence="4">Lacks conserved residue(s) required for the propagation of feature annotation.</text>
</comment>
<evidence type="ECO:0000313" key="6">
    <source>
        <dbReference type="EMBL" id="KOO69376.1"/>
    </source>
</evidence>
<evidence type="ECO:0000313" key="7">
    <source>
        <dbReference type="Proteomes" id="UP000036951"/>
    </source>
</evidence>
<keyword evidence="7" id="KW-1185">Reference proteome</keyword>
<keyword evidence="2 4" id="KW-0808">Transferase</keyword>
<dbReference type="GO" id="GO:0005829">
    <property type="term" value="C:cytosol"/>
    <property type="evidence" value="ECO:0007669"/>
    <property type="project" value="TreeGrafter"/>
</dbReference>
<feature type="binding site" evidence="4">
    <location>
        <position position="102"/>
    </location>
    <ligand>
        <name>(6R)-10-formyltetrahydrofolate</name>
        <dbReference type="ChEBI" id="CHEBI:195366"/>
    </ligand>
</feature>
<comment type="pathway">
    <text evidence="1 4">Purine metabolism; IMP biosynthesis via de novo pathway; N(2)-formyl-N(1)-(5-phospho-D-ribosyl)glycinamide from N(1)-(5-phospho-D-ribosyl)glycinamide (10-formyl THF route): step 1/1.</text>
</comment>
<feature type="binding site" evidence="4">
    <location>
        <begin position="12"/>
        <end position="14"/>
    </location>
    <ligand>
        <name>N(1)-(5-phospho-beta-D-ribosyl)glycinamide</name>
        <dbReference type="ChEBI" id="CHEBI:143788"/>
    </ligand>
</feature>
<dbReference type="UniPathway" id="UPA00074">
    <property type="reaction ID" value="UER00126"/>
</dbReference>
<dbReference type="InterPro" id="IPR036477">
    <property type="entry name" value="Formyl_transf_N_sf"/>
</dbReference>
<dbReference type="Gene3D" id="3.40.50.170">
    <property type="entry name" value="Formyl transferase, N-terminal domain"/>
    <property type="match status" value="1"/>
</dbReference>
<feature type="site" description="Raises pKa of active site His" evidence="4">
    <location>
        <position position="145"/>
    </location>
</feature>
<dbReference type="Proteomes" id="UP000036951">
    <property type="component" value="Unassembled WGS sequence"/>
</dbReference>
<dbReference type="EMBL" id="LFQU01000003">
    <property type="protein sequence ID" value="KOO69376.1"/>
    <property type="molecule type" value="Genomic_DNA"/>
</dbReference>
<evidence type="ECO:0000259" key="5">
    <source>
        <dbReference type="Pfam" id="PF00551"/>
    </source>
</evidence>
<comment type="catalytic activity">
    <reaction evidence="4">
        <text>N(1)-(5-phospho-beta-D-ribosyl)glycinamide + (6R)-10-formyltetrahydrofolate = N(2)-formyl-N(1)-(5-phospho-beta-D-ribosyl)glycinamide + (6S)-5,6,7,8-tetrahydrofolate + H(+)</text>
        <dbReference type="Rhea" id="RHEA:15053"/>
        <dbReference type="ChEBI" id="CHEBI:15378"/>
        <dbReference type="ChEBI" id="CHEBI:57453"/>
        <dbReference type="ChEBI" id="CHEBI:143788"/>
        <dbReference type="ChEBI" id="CHEBI:147286"/>
        <dbReference type="ChEBI" id="CHEBI:195366"/>
        <dbReference type="EC" id="2.1.2.2"/>
    </reaction>
</comment>
<sequence length="191" mass="21455">MTNIAIFASGNGTNCENIIRYFTDHKDININLVISNKQDAYVLTRASKYNVPCKVLTKAEINNAEIMLSLLKENDINFIVLAGFLLMIPDFLIENFENRIINIHPSLLPKFGGKGMYGHHVHEAVKAAKETETGITIHFVSNVCDGGAIIKQYTTPLTENDTVEVIESKVHELEQKYFPKTIEDVVLKMNS</sequence>
<reference evidence="6 7" key="1">
    <citation type="submission" date="2015-06" db="EMBL/GenBank/DDBJ databases">
        <title>Prevotella sp. 109, sp. nov., a novel member of the family Prevotellaceae isolated from human faeces.</title>
        <authorList>
            <person name="Shkoporov A.N."/>
            <person name="Chaplin A.V."/>
            <person name="Kafarskaia L.I."/>
            <person name="Efimov B.A."/>
        </authorList>
    </citation>
    <scope>NUCLEOTIDE SEQUENCE [LARGE SCALE GENOMIC DNA]</scope>
    <source>
        <strain evidence="6 7">109</strain>
    </source>
</reference>
<accession>A0A8E1QYV6</accession>
<feature type="domain" description="Formyl transferase N-terminal" evidence="5">
    <location>
        <begin position="3"/>
        <end position="182"/>
    </location>
</feature>
<dbReference type="InterPro" id="IPR002376">
    <property type="entry name" value="Formyl_transf_N"/>
</dbReference>
<dbReference type="HAMAP" id="MF_01930">
    <property type="entry name" value="PurN"/>
    <property type="match status" value="1"/>
</dbReference>
<keyword evidence="3 4" id="KW-0658">Purine biosynthesis</keyword>
<evidence type="ECO:0000256" key="3">
    <source>
        <dbReference type="ARBA" id="ARBA00022755"/>
    </source>
</evidence>
<dbReference type="PANTHER" id="PTHR43369">
    <property type="entry name" value="PHOSPHORIBOSYLGLYCINAMIDE FORMYLTRANSFERASE"/>
    <property type="match status" value="1"/>
</dbReference>
<dbReference type="InterPro" id="IPR004607">
    <property type="entry name" value="GART"/>
</dbReference>
<dbReference type="GO" id="GO:0006189">
    <property type="term" value="P:'de novo' IMP biosynthetic process"/>
    <property type="evidence" value="ECO:0007669"/>
    <property type="project" value="UniProtKB-UniRule"/>
</dbReference>
<feature type="active site" description="Proton donor" evidence="4">
    <location>
        <position position="104"/>
    </location>
</feature>
<comment type="similarity">
    <text evidence="4">Belongs to the GART family.</text>
</comment>
<gene>
    <name evidence="4" type="primary">purN</name>
    <name evidence="6" type="ORF">ACU52_03250</name>
</gene>
<evidence type="ECO:0000256" key="2">
    <source>
        <dbReference type="ARBA" id="ARBA00022679"/>
    </source>
</evidence>
<dbReference type="SUPFAM" id="SSF53328">
    <property type="entry name" value="Formyltransferase"/>
    <property type="match status" value="1"/>
</dbReference>
<dbReference type="RefSeq" id="WP_021855558.1">
    <property type="nucleotide sequence ID" value="NZ_DAWBWQ010000063.1"/>
</dbReference>
<dbReference type="OrthoDB" id="9806170at2"/>
<evidence type="ECO:0000256" key="1">
    <source>
        <dbReference type="ARBA" id="ARBA00005054"/>
    </source>
</evidence>
<dbReference type="EC" id="2.1.2.2" evidence="4"/>
<protein>
    <recommendedName>
        <fullName evidence="4">Phosphoribosylglycinamide formyltransferase</fullName>
        <ecNumber evidence="4">2.1.2.2</ecNumber>
    </recommendedName>
    <alternativeName>
        <fullName evidence="4">5'-phosphoribosylglycinamide transformylase</fullName>
    </alternativeName>
    <alternativeName>
        <fullName evidence="4">GAR transformylase</fullName>
        <shortName evidence="4">GART</shortName>
    </alternativeName>
</protein>
<organism evidence="6 7">
    <name type="scientific">Xylanibacter rarus</name>
    <dbReference type="NCBI Taxonomy" id="1676614"/>
    <lineage>
        <taxon>Bacteria</taxon>
        <taxon>Pseudomonadati</taxon>
        <taxon>Bacteroidota</taxon>
        <taxon>Bacteroidia</taxon>
        <taxon>Bacteroidales</taxon>
        <taxon>Prevotellaceae</taxon>
        <taxon>Xylanibacter</taxon>
    </lineage>
</organism>
<evidence type="ECO:0000256" key="4">
    <source>
        <dbReference type="HAMAP-Rule" id="MF_01930"/>
    </source>
</evidence>